<reference evidence="10" key="1">
    <citation type="submission" date="2022-10" db="EMBL/GenBank/DDBJ databases">
        <title>The WGS of Solirubrobacter sp. CPCC 204708.</title>
        <authorList>
            <person name="Jiang Z."/>
        </authorList>
    </citation>
    <scope>NUCLEOTIDE SEQUENCE</scope>
    <source>
        <strain evidence="10">CPCC 204708</strain>
    </source>
</reference>
<evidence type="ECO:0000313" key="11">
    <source>
        <dbReference type="Proteomes" id="UP001147700"/>
    </source>
</evidence>
<evidence type="ECO:0000256" key="1">
    <source>
        <dbReference type="ARBA" id="ARBA00004651"/>
    </source>
</evidence>
<feature type="transmembrane region" description="Helical" evidence="9">
    <location>
        <begin position="224"/>
        <end position="252"/>
    </location>
</feature>
<evidence type="ECO:0000256" key="7">
    <source>
        <dbReference type="ARBA" id="ARBA00023136"/>
    </source>
</evidence>
<evidence type="ECO:0000256" key="6">
    <source>
        <dbReference type="ARBA" id="ARBA00022989"/>
    </source>
</evidence>
<dbReference type="InterPro" id="IPR002549">
    <property type="entry name" value="AI-2E-like"/>
</dbReference>
<evidence type="ECO:0000256" key="4">
    <source>
        <dbReference type="ARBA" id="ARBA00022475"/>
    </source>
</evidence>
<feature type="transmembrane region" description="Helical" evidence="9">
    <location>
        <begin position="258"/>
        <end position="287"/>
    </location>
</feature>
<evidence type="ECO:0000256" key="2">
    <source>
        <dbReference type="ARBA" id="ARBA00009773"/>
    </source>
</evidence>
<dbReference type="RefSeq" id="WP_202953594.1">
    <property type="nucleotide sequence ID" value="NZ_JAPCID010000006.1"/>
</dbReference>
<dbReference type="Pfam" id="PF01594">
    <property type="entry name" value="AI-2E_transport"/>
    <property type="match status" value="1"/>
</dbReference>
<comment type="subcellular location">
    <subcellularLocation>
        <location evidence="1">Cell membrane</location>
        <topology evidence="1">Multi-pass membrane protein</topology>
    </subcellularLocation>
</comment>
<protein>
    <submittedName>
        <fullName evidence="10">AI-2E family transporter</fullName>
    </submittedName>
</protein>
<evidence type="ECO:0000256" key="3">
    <source>
        <dbReference type="ARBA" id="ARBA00022448"/>
    </source>
</evidence>
<feature type="transmembrane region" description="Helical" evidence="9">
    <location>
        <begin position="42"/>
        <end position="60"/>
    </location>
</feature>
<dbReference type="PANTHER" id="PTHR21716:SF53">
    <property type="entry name" value="PERMEASE PERM-RELATED"/>
    <property type="match status" value="1"/>
</dbReference>
<keyword evidence="6 9" id="KW-1133">Transmembrane helix</keyword>
<sequence>MRHGDDALPGWYRTAAAASWRFLVIVAAAGALLWALVHLRVVVLPIIVALLISTLLLPVVRWLKARGAPDALAAAGAMLGAFLLIAAIGTAVAPSIGDQFGELRPRAEDGLREAGDVLAEPPFNLSETEIQDQIDDGIARLRENSGPLARGVTSGAVILGEVLTGLLVALLLTFFFLKDGERMWGYLLRFTGRGREHANELGTRVYAALSGYVRGIALVGLVDALLIGLALVIIGVPLVVPIMVITFFAAFVPLIGAFLAGLVAVLIALVSGGVLDAALVLGAIILVQQVEGHLLYPILMGRTVHLHPAAIVVALAAGGILGGIVGVFLAVPVAGVVSVVLDYVKAEPPPESPLVDEDEANAPRESSRSASAENSAERS</sequence>
<accession>A0ABT4RDW1</accession>
<keyword evidence="5 9" id="KW-0812">Transmembrane</keyword>
<feature type="transmembrane region" description="Helical" evidence="9">
    <location>
        <begin position="12"/>
        <end position="36"/>
    </location>
</feature>
<keyword evidence="11" id="KW-1185">Reference proteome</keyword>
<evidence type="ECO:0000313" key="10">
    <source>
        <dbReference type="EMBL" id="MDA0136722.1"/>
    </source>
</evidence>
<feature type="transmembrane region" description="Helical" evidence="9">
    <location>
        <begin position="72"/>
        <end position="96"/>
    </location>
</feature>
<dbReference type="Proteomes" id="UP001147700">
    <property type="component" value="Unassembled WGS sequence"/>
</dbReference>
<keyword evidence="4" id="KW-1003">Cell membrane</keyword>
<proteinExistence type="inferred from homology"/>
<name>A0ABT4RDW1_9ACTN</name>
<feature type="region of interest" description="Disordered" evidence="8">
    <location>
        <begin position="347"/>
        <end position="379"/>
    </location>
</feature>
<evidence type="ECO:0000256" key="8">
    <source>
        <dbReference type="SAM" id="MobiDB-lite"/>
    </source>
</evidence>
<gene>
    <name evidence="10" type="ORF">OJ962_04375</name>
</gene>
<dbReference type="EMBL" id="JAPCID010000006">
    <property type="protein sequence ID" value="MDA0136722.1"/>
    <property type="molecule type" value="Genomic_DNA"/>
</dbReference>
<feature type="transmembrane region" description="Helical" evidence="9">
    <location>
        <begin position="308"/>
        <end position="341"/>
    </location>
</feature>
<organism evidence="10 11">
    <name type="scientific">Solirubrobacter deserti</name>
    <dbReference type="NCBI Taxonomy" id="2282478"/>
    <lineage>
        <taxon>Bacteria</taxon>
        <taxon>Bacillati</taxon>
        <taxon>Actinomycetota</taxon>
        <taxon>Thermoleophilia</taxon>
        <taxon>Solirubrobacterales</taxon>
        <taxon>Solirubrobacteraceae</taxon>
        <taxon>Solirubrobacter</taxon>
    </lineage>
</organism>
<keyword evidence="3" id="KW-0813">Transport</keyword>
<feature type="transmembrane region" description="Helical" evidence="9">
    <location>
        <begin position="156"/>
        <end position="177"/>
    </location>
</feature>
<evidence type="ECO:0000256" key="9">
    <source>
        <dbReference type="SAM" id="Phobius"/>
    </source>
</evidence>
<feature type="compositionally biased region" description="Low complexity" evidence="8">
    <location>
        <begin position="368"/>
        <end position="379"/>
    </location>
</feature>
<comment type="similarity">
    <text evidence="2">Belongs to the autoinducer-2 exporter (AI-2E) (TC 2.A.86) family.</text>
</comment>
<dbReference type="PANTHER" id="PTHR21716">
    <property type="entry name" value="TRANSMEMBRANE PROTEIN"/>
    <property type="match status" value="1"/>
</dbReference>
<comment type="caution">
    <text evidence="10">The sequence shown here is derived from an EMBL/GenBank/DDBJ whole genome shotgun (WGS) entry which is preliminary data.</text>
</comment>
<evidence type="ECO:0000256" key="5">
    <source>
        <dbReference type="ARBA" id="ARBA00022692"/>
    </source>
</evidence>
<keyword evidence="7 9" id="KW-0472">Membrane</keyword>